<sequence length="190" mass="20075">MRLHLASLTLAGLLLSGCSSPPVRFYTLGAPAIGNDLPPSTASAPVLAVDPVIVPDYLDSQDILVRNGDLLDRSANGRWASRLSRGITDLVTAQLSRSWPSVFVTTHPTAGSPQTRLAITINRLDITKSGQGTLEADWSFVPADEHHPVVHQRASFNTQGSTATDDGITAVTRALVDQLAAKIGNSSPAM</sequence>
<organism evidence="2 3">
    <name type="scientific">Gluconobacter cerinus</name>
    <dbReference type="NCBI Taxonomy" id="38307"/>
    <lineage>
        <taxon>Bacteria</taxon>
        <taxon>Pseudomonadati</taxon>
        <taxon>Pseudomonadota</taxon>
        <taxon>Alphaproteobacteria</taxon>
        <taxon>Acetobacterales</taxon>
        <taxon>Acetobacteraceae</taxon>
        <taxon>Gluconobacter</taxon>
    </lineage>
</organism>
<dbReference type="Pfam" id="PF03886">
    <property type="entry name" value="ABC_trans_aux"/>
    <property type="match status" value="1"/>
</dbReference>
<gene>
    <name evidence="2" type="ORF">A0123_01414</name>
</gene>
<evidence type="ECO:0000313" key="3">
    <source>
        <dbReference type="Proteomes" id="UP000077786"/>
    </source>
</evidence>
<dbReference type="OrthoDB" id="7346275at2"/>
<evidence type="ECO:0000313" key="2">
    <source>
        <dbReference type="EMBL" id="OAJ68706.1"/>
    </source>
</evidence>
<dbReference type="Proteomes" id="UP000077786">
    <property type="component" value="Unassembled WGS sequence"/>
</dbReference>
<dbReference type="SUPFAM" id="SSF159594">
    <property type="entry name" value="XCC0632-like"/>
    <property type="match status" value="1"/>
</dbReference>
<comment type="caution">
    <text evidence="2">The sequence shown here is derived from an EMBL/GenBank/DDBJ whole genome shotgun (WGS) entry which is preliminary data.</text>
</comment>
<dbReference type="EMBL" id="LUTU01000005">
    <property type="protein sequence ID" value="OAJ68706.1"/>
    <property type="molecule type" value="Genomic_DNA"/>
</dbReference>
<dbReference type="Gene3D" id="3.40.50.10610">
    <property type="entry name" value="ABC-type transport auxiliary lipoprotein component"/>
    <property type="match status" value="1"/>
</dbReference>
<dbReference type="PATRIC" id="fig|38307.3.peg.1454"/>
<protein>
    <recommendedName>
        <fullName evidence="1">ABC-type transport auxiliary lipoprotein component domain-containing protein</fullName>
    </recommendedName>
</protein>
<name>A0A1B6VNA4_9PROT</name>
<reference evidence="2 3" key="1">
    <citation type="submission" date="2016-03" db="EMBL/GenBank/DDBJ databases">
        <title>Draft genome sequence of Gluconobacter cerinus strain CECT 9110.</title>
        <authorList>
            <person name="Sainz F."/>
            <person name="Mas A."/>
            <person name="Torija M.J."/>
        </authorList>
    </citation>
    <scope>NUCLEOTIDE SEQUENCE [LARGE SCALE GENOMIC DNA]</scope>
    <source>
        <strain evidence="2 3">CECT 9110</strain>
    </source>
</reference>
<dbReference type="InterPro" id="IPR005586">
    <property type="entry name" value="ABC_trans_aux"/>
</dbReference>
<proteinExistence type="predicted"/>
<evidence type="ECO:0000259" key="1">
    <source>
        <dbReference type="Pfam" id="PF03886"/>
    </source>
</evidence>
<feature type="domain" description="ABC-type transport auxiliary lipoprotein component" evidence="1">
    <location>
        <begin position="26"/>
        <end position="183"/>
    </location>
</feature>
<dbReference type="AlphaFoldDB" id="A0A1B6VNA4"/>
<dbReference type="RefSeq" id="WP_064274138.1">
    <property type="nucleotide sequence ID" value="NZ_LUTU01000005.1"/>
</dbReference>
<dbReference type="PROSITE" id="PS51257">
    <property type="entry name" value="PROKAR_LIPOPROTEIN"/>
    <property type="match status" value="1"/>
</dbReference>
<accession>A0A1B6VNA4</accession>